<evidence type="ECO:0000313" key="1">
    <source>
        <dbReference type="EMBL" id="KAL0105993.1"/>
    </source>
</evidence>
<evidence type="ECO:0000313" key="2">
    <source>
        <dbReference type="Proteomes" id="UP001430953"/>
    </source>
</evidence>
<sequence length="101" mass="11941">MVDKVYTFIINYMFNTVLRSSPRVQSSSNWRSSSRSRALTSWRVLMNVYREKIMYNFRNQTYWDLWIPNTFVHAHSSSILFLSPPASTLVNINRHSICVTC</sequence>
<accession>A0AAW2ERP9</accession>
<reference evidence="1 2" key="1">
    <citation type="submission" date="2023-03" db="EMBL/GenBank/DDBJ databases">
        <title>High recombination rates correlate with genetic variation in Cardiocondyla obscurior ants.</title>
        <authorList>
            <person name="Errbii M."/>
        </authorList>
    </citation>
    <scope>NUCLEOTIDE SEQUENCE [LARGE SCALE GENOMIC DNA]</scope>
    <source>
        <strain evidence="1">Alpha-2009</strain>
        <tissue evidence="1">Whole body</tissue>
    </source>
</reference>
<protein>
    <submittedName>
        <fullName evidence="1">Uncharacterized protein</fullName>
    </submittedName>
</protein>
<proteinExistence type="predicted"/>
<keyword evidence="2" id="KW-1185">Reference proteome</keyword>
<dbReference type="AlphaFoldDB" id="A0AAW2ERP9"/>
<dbReference type="Proteomes" id="UP001430953">
    <property type="component" value="Unassembled WGS sequence"/>
</dbReference>
<name>A0AAW2ERP9_9HYME</name>
<comment type="caution">
    <text evidence="1">The sequence shown here is derived from an EMBL/GenBank/DDBJ whole genome shotgun (WGS) entry which is preliminary data.</text>
</comment>
<organism evidence="1 2">
    <name type="scientific">Cardiocondyla obscurior</name>
    <dbReference type="NCBI Taxonomy" id="286306"/>
    <lineage>
        <taxon>Eukaryota</taxon>
        <taxon>Metazoa</taxon>
        <taxon>Ecdysozoa</taxon>
        <taxon>Arthropoda</taxon>
        <taxon>Hexapoda</taxon>
        <taxon>Insecta</taxon>
        <taxon>Pterygota</taxon>
        <taxon>Neoptera</taxon>
        <taxon>Endopterygota</taxon>
        <taxon>Hymenoptera</taxon>
        <taxon>Apocrita</taxon>
        <taxon>Aculeata</taxon>
        <taxon>Formicoidea</taxon>
        <taxon>Formicidae</taxon>
        <taxon>Myrmicinae</taxon>
        <taxon>Cardiocondyla</taxon>
    </lineage>
</organism>
<dbReference type="EMBL" id="JADYXP020000018">
    <property type="protein sequence ID" value="KAL0105993.1"/>
    <property type="molecule type" value="Genomic_DNA"/>
</dbReference>
<gene>
    <name evidence="1" type="ORF">PUN28_016013</name>
</gene>